<dbReference type="GO" id="GO:0030198">
    <property type="term" value="P:extracellular matrix organization"/>
    <property type="evidence" value="ECO:0007669"/>
    <property type="project" value="TreeGrafter"/>
</dbReference>
<evidence type="ECO:0000256" key="5">
    <source>
        <dbReference type="ARBA" id="ARBA00022833"/>
    </source>
</evidence>
<evidence type="ECO:0000256" key="7">
    <source>
        <dbReference type="PIRSR" id="PIRSR621190-1"/>
    </source>
</evidence>
<keyword evidence="4" id="KW-0378">Hydrolase</keyword>
<feature type="binding site" evidence="8">
    <location>
        <position position="151"/>
    </location>
    <ligand>
        <name>Zn(2+)</name>
        <dbReference type="ChEBI" id="CHEBI:29105"/>
        <label>2</label>
        <note>catalytic</note>
    </ligand>
</feature>
<evidence type="ECO:0000256" key="2">
    <source>
        <dbReference type="ARBA" id="ARBA00022670"/>
    </source>
</evidence>
<feature type="binding site" evidence="8">
    <location>
        <position position="108"/>
    </location>
    <ligand>
        <name>Ca(2+)</name>
        <dbReference type="ChEBI" id="CHEBI:29108"/>
        <label>3</label>
    </ligand>
</feature>
<comment type="similarity">
    <text evidence="1">Belongs to the peptidase M10A family.</text>
</comment>
<dbReference type="InterPro" id="IPR024079">
    <property type="entry name" value="MetalloPept_cat_dom_sf"/>
</dbReference>
<feature type="binding site" evidence="8">
    <location>
        <position position="111"/>
    </location>
    <ligand>
        <name>Ca(2+)</name>
        <dbReference type="ChEBI" id="CHEBI:29108"/>
        <label>1</label>
    </ligand>
</feature>
<dbReference type="Pfam" id="PF00413">
    <property type="entry name" value="Peptidase_M10"/>
    <property type="match status" value="1"/>
</dbReference>
<dbReference type="SUPFAM" id="SSF55486">
    <property type="entry name" value="Metalloproteases ('zincins'), catalytic domain"/>
    <property type="match status" value="1"/>
</dbReference>
<keyword evidence="8" id="KW-0106">Calcium</keyword>
<dbReference type="GO" id="GO:0031012">
    <property type="term" value="C:extracellular matrix"/>
    <property type="evidence" value="ECO:0007669"/>
    <property type="project" value="InterPro"/>
</dbReference>
<evidence type="ECO:0000256" key="4">
    <source>
        <dbReference type="ARBA" id="ARBA00022801"/>
    </source>
</evidence>
<reference evidence="10 11" key="1">
    <citation type="journal article" date="2010" name="Science">
        <title>Genomic comparison of the ants Camponotus floridanus and Harpegnathos saltator.</title>
        <authorList>
            <person name="Bonasio R."/>
            <person name="Zhang G."/>
            <person name="Ye C."/>
            <person name="Mutti N.S."/>
            <person name="Fang X."/>
            <person name="Qin N."/>
            <person name="Donahue G."/>
            <person name="Yang P."/>
            <person name="Li Q."/>
            <person name="Li C."/>
            <person name="Zhang P."/>
            <person name="Huang Z."/>
            <person name="Berger S.L."/>
            <person name="Reinberg D."/>
            <person name="Wang J."/>
            <person name="Liebig J."/>
        </authorList>
    </citation>
    <scope>NUCLEOTIDE SEQUENCE [LARGE SCALE GENOMIC DNA]</scope>
    <source>
        <strain evidence="11">C129</strain>
    </source>
</reference>
<comment type="cofactor">
    <cofactor evidence="8">
        <name>Ca(2+)</name>
        <dbReference type="ChEBI" id="CHEBI:29108"/>
    </cofactor>
    <text evidence="8">Can bind about 5 Ca(2+) ions per subunit.</text>
</comment>
<evidence type="ECO:0000256" key="3">
    <source>
        <dbReference type="ARBA" id="ARBA00022723"/>
    </source>
</evidence>
<organism evidence="11">
    <name type="scientific">Camponotus floridanus</name>
    <name type="common">Florida carpenter ant</name>
    <dbReference type="NCBI Taxonomy" id="104421"/>
    <lineage>
        <taxon>Eukaryota</taxon>
        <taxon>Metazoa</taxon>
        <taxon>Ecdysozoa</taxon>
        <taxon>Arthropoda</taxon>
        <taxon>Hexapoda</taxon>
        <taxon>Insecta</taxon>
        <taxon>Pterygota</taxon>
        <taxon>Neoptera</taxon>
        <taxon>Endopterygota</taxon>
        <taxon>Hymenoptera</taxon>
        <taxon>Apocrita</taxon>
        <taxon>Aculeata</taxon>
        <taxon>Formicoidea</taxon>
        <taxon>Formicidae</taxon>
        <taxon>Formicinae</taxon>
        <taxon>Camponotus</taxon>
    </lineage>
</organism>
<dbReference type="Proteomes" id="UP000000311">
    <property type="component" value="Unassembled WGS sequence"/>
</dbReference>
<dbReference type="InterPro" id="IPR006026">
    <property type="entry name" value="Peptidase_Metallo"/>
</dbReference>
<comment type="cofactor">
    <cofactor evidence="8">
        <name>Zn(2+)</name>
        <dbReference type="ChEBI" id="CHEBI:29105"/>
    </cofactor>
    <text evidence="8">Binds 2 Zn(2+) ions per subunit.</text>
</comment>
<keyword evidence="6" id="KW-0482">Metalloprotease</keyword>
<name>E2AT17_CAMFO</name>
<evidence type="ECO:0000256" key="6">
    <source>
        <dbReference type="ARBA" id="ARBA00023049"/>
    </source>
</evidence>
<feature type="binding site" evidence="8">
    <location>
        <position position="106"/>
    </location>
    <ligand>
        <name>Zn(2+)</name>
        <dbReference type="ChEBI" id="CHEBI:29105"/>
        <label>1</label>
    </ligand>
</feature>
<dbReference type="PRINTS" id="PR00138">
    <property type="entry name" value="MATRIXIN"/>
</dbReference>
<keyword evidence="2" id="KW-0645">Protease</keyword>
<dbReference type="InParanoid" id="E2AT17"/>
<proteinExistence type="inferred from homology"/>
<sequence>MQRRGHSRLQPVNEKVTPLTWNFRLASRDTLRMSQSAFALWSEQSSLTFSRDTLQPDIQISYQAGPHAYENSDNGDSCLSPFTGPESAVAHAFFPMGATNHVTEVHVDETEPWYITLARPPSDKLYLLQTLTPEICHTLGLTHSLREDSVMYAYTPSRERRYPLRLSIEDVINARNLYGSRETANPTIVGATPMITATTTTTTTATTPPATTRTATTTLAPANTVNLCALHRRSVNHESSLVHHA</sequence>
<protein>
    <submittedName>
        <fullName evidence="10">Stromelysin-2</fullName>
    </submittedName>
</protein>
<feature type="binding site" evidence="8">
    <location>
        <position position="76"/>
    </location>
    <ligand>
        <name>Zn(2+)</name>
        <dbReference type="ChEBI" id="CHEBI:29105"/>
        <label>1</label>
    </ligand>
</feature>
<dbReference type="GO" id="GO:0006508">
    <property type="term" value="P:proteolysis"/>
    <property type="evidence" value="ECO:0007669"/>
    <property type="project" value="UniProtKB-KW"/>
</dbReference>
<dbReference type="PANTHER" id="PTHR10201:SF323">
    <property type="entry name" value="MATRIX METALLOPROTEINASE-21"/>
    <property type="match status" value="1"/>
</dbReference>
<dbReference type="EMBL" id="GL442450">
    <property type="protein sequence ID" value="EFN63421.1"/>
    <property type="molecule type" value="Genomic_DNA"/>
</dbReference>
<feature type="binding site" evidence="8">
    <location>
        <position position="143"/>
    </location>
    <ligand>
        <name>Zn(2+)</name>
        <dbReference type="ChEBI" id="CHEBI:29105"/>
        <label>2</label>
        <note>catalytic</note>
    </ligand>
</feature>
<evidence type="ECO:0000259" key="9">
    <source>
        <dbReference type="SMART" id="SM00235"/>
    </source>
</evidence>
<dbReference type="Gene3D" id="3.40.390.10">
    <property type="entry name" value="Collagenase (Catalytic Domain)"/>
    <property type="match status" value="1"/>
</dbReference>
<evidence type="ECO:0000256" key="8">
    <source>
        <dbReference type="PIRSR" id="PIRSR621190-2"/>
    </source>
</evidence>
<dbReference type="InterPro" id="IPR021190">
    <property type="entry name" value="Pept_M10A"/>
</dbReference>
<feature type="binding site" evidence="8">
    <location>
        <position position="67"/>
    </location>
    <ligand>
        <name>Zn(2+)</name>
        <dbReference type="ChEBI" id="CHEBI:29105"/>
        <label>1</label>
    </ligand>
</feature>
<feature type="binding site" evidence="8">
    <location>
        <position position="100"/>
    </location>
    <ligand>
        <name>Ca(2+)</name>
        <dbReference type="ChEBI" id="CHEBI:29108"/>
        <label>2</label>
    </ligand>
</feature>
<accession>E2AT17</accession>
<dbReference type="PANTHER" id="PTHR10201">
    <property type="entry name" value="MATRIX METALLOPROTEINASE"/>
    <property type="match status" value="1"/>
</dbReference>
<dbReference type="AlphaFoldDB" id="E2AT17"/>
<dbReference type="GO" id="GO:0008270">
    <property type="term" value="F:zinc ion binding"/>
    <property type="evidence" value="ECO:0007669"/>
    <property type="project" value="InterPro"/>
</dbReference>
<dbReference type="SMART" id="SM00235">
    <property type="entry name" value="ZnMc"/>
    <property type="match status" value="1"/>
</dbReference>
<evidence type="ECO:0000313" key="11">
    <source>
        <dbReference type="Proteomes" id="UP000000311"/>
    </source>
</evidence>
<evidence type="ECO:0000313" key="10">
    <source>
        <dbReference type="EMBL" id="EFN63421.1"/>
    </source>
</evidence>
<dbReference type="GO" id="GO:0030574">
    <property type="term" value="P:collagen catabolic process"/>
    <property type="evidence" value="ECO:0007669"/>
    <property type="project" value="TreeGrafter"/>
</dbReference>
<keyword evidence="3 8" id="KW-0479">Metal-binding</keyword>
<feature type="domain" description="Peptidase metallopeptidase" evidence="9">
    <location>
        <begin position="7"/>
        <end position="180"/>
    </location>
</feature>
<evidence type="ECO:0000256" key="1">
    <source>
        <dbReference type="ARBA" id="ARBA00010370"/>
    </source>
</evidence>
<dbReference type="OrthoDB" id="7550572at2759"/>
<keyword evidence="5 8" id="KW-0862">Zinc</keyword>
<keyword evidence="11" id="KW-1185">Reference proteome</keyword>
<feature type="active site" evidence="7">
    <location>
        <position position="134"/>
    </location>
</feature>
<feature type="binding site" evidence="8">
    <location>
        <position position="57"/>
    </location>
    <ligand>
        <name>Ca(2+)</name>
        <dbReference type="ChEBI" id="CHEBI:29108"/>
        <label>2</label>
    </ligand>
</feature>
<dbReference type="GO" id="GO:0004222">
    <property type="term" value="F:metalloendopeptidase activity"/>
    <property type="evidence" value="ECO:0007669"/>
    <property type="project" value="InterPro"/>
</dbReference>
<feature type="binding site" evidence="8">
    <location>
        <position position="84"/>
    </location>
    <ligand>
        <name>Ca(2+)</name>
        <dbReference type="ChEBI" id="CHEBI:29108"/>
        <label>3</label>
    </ligand>
</feature>
<gene>
    <name evidence="10" type="ORF">EAG_13280</name>
</gene>
<feature type="binding site" evidence="8">
    <location>
        <position position="137"/>
    </location>
    <ligand>
        <name>Zn(2+)</name>
        <dbReference type="ChEBI" id="CHEBI:29105"/>
        <label>2</label>
        <note>catalytic</note>
    </ligand>
</feature>
<dbReference type="OMA" id="WSINIDD"/>
<dbReference type="InterPro" id="IPR001818">
    <property type="entry name" value="Pept_M10_metallopeptidase"/>
</dbReference>
<feature type="binding site" evidence="8">
    <location>
        <position position="111"/>
    </location>
    <ligand>
        <name>Ca(2+)</name>
        <dbReference type="ChEBI" id="CHEBI:29108"/>
        <label>3</label>
    </ligand>
</feature>
<feature type="binding site" evidence="8">
    <location>
        <position position="91"/>
    </location>
    <ligand>
        <name>Zn(2+)</name>
        <dbReference type="ChEBI" id="CHEBI:29105"/>
        <label>1</label>
    </ligand>
</feature>